<dbReference type="InterPro" id="IPR036657">
    <property type="entry name" value="Tfx_DNA-bd_sf_arc"/>
</dbReference>
<gene>
    <name evidence="4" type="ORF">SAMN04487945_2718</name>
</gene>
<dbReference type="InterPro" id="IPR004645">
    <property type="entry name" value="Tfx_DNA-bd_arc"/>
</dbReference>
<keyword evidence="5" id="KW-1185">Reference proteome</keyword>
<dbReference type="Pfam" id="PF14601">
    <property type="entry name" value="TFX_C"/>
    <property type="match status" value="1"/>
</dbReference>
<feature type="domain" description="DNA binding protein Tfx C-terminal" evidence="3">
    <location>
        <begin position="54"/>
        <end position="136"/>
    </location>
</feature>
<dbReference type="Proteomes" id="UP000198518">
    <property type="component" value="Unassembled WGS sequence"/>
</dbReference>
<dbReference type="AlphaFoldDB" id="A0A1I0QLK9"/>
<evidence type="ECO:0008006" key="6">
    <source>
        <dbReference type="Google" id="ProtNLM"/>
    </source>
</evidence>
<dbReference type="GO" id="GO:0006352">
    <property type="term" value="P:DNA-templated transcription initiation"/>
    <property type="evidence" value="ECO:0007669"/>
    <property type="project" value="InterPro"/>
</dbReference>
<dbReference type="NCBIfam" id="TIGR00721">
    <property type="entry name" value="tfx"/>
    <property type="match status" value="1"/>
</dbReference>
<evidence type="ECO:0000256" key="1">
    <source>
        <dbReference type="SAM" id="MobiDB-lite"/>
    </source>
</evidence>
<protein>
    <recommendedName>
        <fullName evidence="6">DNA binding protein Tfx C-terminal domain-containing protein</fullName>
    </recommendedName>
</protein>
<name>A0A1I0QLK9_9EURY</name>
<feature type="domain" description="RNA polymerase sigma-70 region 4" evidence="2">
    <location>
        <begin position="8"/>
        <end position="50"/>
    </location>
</feature>
<reference evidence="4 5" key="1">
    <citation type="submission" date="2016-10" db="EMBL/GenBank/DDBJ databases">
        <authorList>
            <person name="de Groot N.N."/>
        </authorList>
    </citation>
    <scope>NUCLEOTIDE SEQUENCE [LARGE SCALE GENOMIC DNA]</scope>
    <source>
        <strain evidence="4 5">CGMCC 1.5337</strain>
    </source>
</reference>
<proteinExistence type="predicted"/>
<dbReference type="InterPro" id="IPR007630">
    <property type="entry name" value="RNA_pol_sigma70_r4"/>
</dbReference>
<dbReference type="Gene3D" id="3.30.1190.10">
    <property type="entry name" value="DNA-binding protein Tfx superfamily, archaea"/>
    <property type="match status" value="1"/>
</dbReference>
<evidence type="ECO:0000259" key="3">
    <source>
        <dbReference type="Pfam" id="PF14601"/>
    </source>
</evidence>
<dbReference type="GO" id="GO:0003700">
    <property type="term" value="F:DNA-binding transcription factor activity"/>
    <property type="evidence" value="ECO:0007669"/>
    <property type="project" value="InterPro"/>
</dbReference>
<evidence type="ECO:0000313" key="4">
    <source>
        <dbReference type="EMBL" id="SEW28055.1"/>
    </source>
</evidence>
<organism evidence="4 5">
    <name type="scientific">Halobacterium jilantaiense</name>
    <dbReference type="NCBI Taxonomy" id="355548"/>
    <lineage>
        <taxon>Archaea</taxon>
        <taxon>Methanobacteriati</taxon>
        <taxon>Methanobacteriota</taxon>
        <taxon>Stenosarchaea group</taxon>
        <taxon>Halobacteria</taxon>
        <taxon>Halobacteriales</taxon>
        <taxon>Halobacteriaceae</taxon>
        <taxon>Halobacterium</taxon>
    </lineage>
</organism>
<evidence type="ECO:0000259" key="2">
    <source>
        <dbReference type="Pfam" id="PF04545"/>
    </source>
</evidence>
<evidence type="ECO:0000313" key="5">
    <source>
        <dbReference type="Proteomes" id="UP000198518"/>
    </source>
</evidence>
<dbReference type="GO" id="GO:0003677">
    <property type="term" value="F:DNA binding"/>
    <property type="evidence" value="ECO:0007669"/>
    <property type="project" value="InterPro"/>
</dbReference>
<dbReference type="InterPro" id="IPR029291">
    <property type="entry name" value="Tfx_C"/>
</dbReference>
<accession>A0A1I0QLK9</accession>
<dbReference type="OrthoDB" id="17771at2157"/>
<dbReference type="STRING" id="355548.SAMN04487945_2718"/>
<dbReference type="RefSeq" id="WP_089670008.1">
    <property type="nucleotide sequence ID" value="NZ_FOJA01000001.1"/>
</dbReference>
<dbReference type="SUPFAM" id="SSF89915">
    <property type="entry name" value="DNA-binding protein Tfx"/>
    <property type="match status" value="1"/>
</dbReference>
<dbReference type="Pfam" id="PF04545">
    <property type="entry name" value="Sigma70_r4"/>
    <property type="match status" value="1"/>
</dbReference>
<dbReference type="EMBL" id="FOJA01000001">
    <property type="protein sequence ID" value="SEW28055.1"/>
    <property type="molecule type" value="Genomic_DNA"/>
</dbReference>
<sequence>MVATENTVLTDRQVEVLELRQQGYTQREVADRLGTTDSNVSAVERAARANIEKAERTLELVATLRASVQFTAPAGESFDDLVDEVYARSDEAGVTVAYPRPKLYSVLYEELSAAASQNQLAVPVKVGVSTDGDVTVHVAESPDGGDDAPGSDSTSSE</sequence>
<feature type="compositionally biased region" description="Low complexity" evidence="1">
    <location>
        <begin position="148"/>
        <end position="157"/>
    </location>
</feature>
<feature type="region of interest" description="Disordered" evidence="1">
    <location>
        <begin position="134"/>
        <end position="157"/>
    </location>
</feature>